<comment type="caution">
    <text evidence="2">The sequence shown here is derived from an EMBL/GenBank/DDBJ whole genome shotgun (WGS) entry which is preliminary data.</text>
</comment>
<name>A0A9P4PRQ3_9PLEO</name>
<evidence type="ECO:0000256" key="1">
    <source>
        <dbReference type="SAM" id="MobiDB-lite"/>
    </source>
</evidence>
<feature type="region of interest" description="Disordered" evidence="1">
    <location>
        <begin position="98"/>
        <end position="127"/>
    </location>
</feature>
<feature type="compositionally biased region" description="Polar residues" evidence="1">
    <location>
        <begin position="1"/>
        <end position="13"/>
    </location>
</feature>
<reference evidence="2" key="1">
    <citation type="journal article" date="2020" name="Stud. Mycol.">
        <title>101 Dothideomycetes genomes: a test case for predicting lifestyles and emergence of pathogens.</title>
        <authorList>
            <person name="Haridas S."/>
            <person name="Albert R."/>
            <person name="Binder M."/>
            <person name="Bloem J."/>
            <person name="Labutti K."/>
            <person name="Salamov A."/>
            <person name="Andreopoulos B."/>
            <person name="Baker S."/>
            <person name="Barry K."/>
            <person name="Bills G."/>
            <person name="Bluhm B."/>
            <person name="Cannon C."/>
            <person name="Castanera R."/>
            <person name="Culley D."/>
            <person name="Daum C."/>
            <person name="Ezra D."/>
            <person name="Gonzalez J."/>
            <person name="Henrissat B."/>
            <person name="Kuo A."/>
            <person name="Liang C."/>
            <person name="Lipzen A."/>
            <person name="Lutzoni F."/>
            <person name="Magnuson J."/>
            <person name="Mondo S."/>
            <person name="Nolan M."/>
            <person name="Ohm R."/>
            <person name="Pangilinan J."/>
            <person name="Park H.-J."/>
            <person name="Ramirez L."/>
            <person name="Alfaro M."/>
            <person name="Sun H."/>
            <person name="Tritt A."/>
            <person name="Yoshinaga Y."/>
            <person name="Zwiers L.-H."/>
            <person name="Turgeon B."/>
            <person name="Goodwin S."/>
            <person name="Spatafora J."/>
            <person name="Crous P."/>
            <person name="Grigoriev I."/>
        </authorList>
    </citation>
    <scope>NUCLEOTIDE SEQUENCE</scope>
    <source>
        <strain evidence="2">CBS 690.94</strain>
    </source>
</reference>
<dbReference type="AlphaFoldDB" id="A0A9P4PRQ3"/>
<evidence type="ECO:0000313" key="2">
    <source>
        <dbReference type="EMBL" id="KAF2450084.1"/>
    </source>
</evidence>
<feature type="compositionally biased region" description="Basic and acidic residues" evidence="1">
    <location>
        <begin position="31"/>
        <end position="41"/>
    </location>
</feature>
<dbReference type="Proteomes" id="UP000799764">
    <property type="component" value="Unassembled WGS sequence"/>
</dbReference>
<gene>
    <name evidence="2" type="ORF">P171DRAFT_204670</name>
</gene>
<keyword evidence="3" id="KW-1185">Reference proteome</keyword>
<evidence type="ECO:0000313" key="3">
    <source>
        <dbReference type="Proteomes" id="UP000799764"/>
    </source>
</evidence>
<sequence length="127" mass="13828">MIPTTRDSLQSTGRAVREEATGKRTRGSAGRRRDFQRRFREPSGAGRASHAVGWCGGCSVGRQRRGTPTHTHTHAGAVVDGWMDGWMDGWTDVADTVSSQPRPIIITTTPPRASPRGMHHGWDGTVP</sequence>
<proteinExistence type="predicted"/>
<organism evidence="2 3">
    <name type="scientific">Karstenula rhodostoma CBS 690.94</name>
    <dbReference type="NCBI Taxonomy" id="1392251"/>
    <lineage>
        <taxon>Eukaryota</taxon>
        <taxon>Fungi</taxon>
        <taxon>Dikarya</taxon>
        <taxon>Ascomycota</taxon>
        <taxon>Pezizomycotina</taxon>
        <taxon>Dothideomycetes</taxon>
        <taxon>Pleosporomycetidae</taxon>
        <taxon>Pleosporales</taxon>
        <taxon>Massarineae</taxon>
        <taxon>Didymosphaeriaceae</taxon>
        <taxon>Karstenula</taxon>
    </lineage>
</organism>
<dbReference type="EMBL" id="MU001494">
    <property type="protein sequence ID" value="KAF2450084.1"/>
    <property type="molecule type" value="Genomic_DNA"/>
</dbReference>
<feature type="compositionally biased region" description="Low complexity" evidence="1">
    <location>
        <begin position="98"/>
        <end position="116"/>
    </location>
</feature>
<accession>A0A9P4PRQ3</accession>
<feature type="region of interest" description="Disordered" evidence="1">
    <location>
        <begin position="1"/>
        <end position="58"/>
    </location>
</feature>
<protein>
    <submittedName>
        <fullName evidence="2">Uncharacterized protein</fullName>
    </submittedName>
</protein>